<sequence>MRVHLIAIGGSVMHNMAIALKEKGYEVSGSDDLIFEPSKSRLKENGLLPEKEGWNPEIITEDIDAIILGMHAKADNPELKKAQELGLNIYSYPEYIYENSKFKHRVVIAGSHGKTTVSSMIVHVLNYWNIDADYLIGAKVKGLKSSFKLTKEAPILIVEGDEYLSSALDPNPKFIHYHQHIGVVTGIAWDHINVYPEYDGYVHQFKRFIESTPKGGVILYDETDKELCDQIEKSEVYFDVEKIPYNQAKHKIKNGTTELTFGKGKTAIKVFGEHNLKNIEVARHVCERLGVKEDRFKEAIASFEGAHMRMQHLHSSDSTRVYRDFAHAPSKVKATVEAFDNQFPEDTFALLELHTYSSLNKDFLSEYKGALGNVKEAVVFFNPDIIANKGLKEITKEDVANAFDHSNLKVITNSDELKEHLNQVNWNAKNLLIMTSGNLGNIDLEELAKDIAK</sequence>
<dbReference type="PANTHER" id="PTHR43445">
    <property type="entry name" value="UDP-N-ACETYLMURAMATE--L-ALANINE LIGASE-RELATED"/>
    <property type="match status" value="1"/>
</dbReference>
<keyword evidence="3" id="KW-0436">Ligase</keyword>
<evidence type="ECO:0000259" key="2">
    <source>
        <dbReference type="Pfam" id="PF08245"/>
    </source>
</evidence>
<dbReference type="EMBL" id="QGDO01000007">
    <property type="protein sequence ID" value="PWJ38615.1"/>
    <property type="molecule type" value="Genomic_DNA"/>
</dbReference>
<evidence type="ECO:0000313" key="4">
    <source>
        <dbReference type="Proteomes" id="UP000245535"/>
    </source>
</evidence>
<dbReference type="Gene3D" id="3.40.1190.10">
    <property type="entry name" value="Mur-like, catalytic domain"/>
    <property type="match status" value="1"/>
</dbReference>
<dbReference type="AlphaFoldDB" id="A0A315Z765"/>
<dbReference type="InterPro" id="IPR050061">
    <property type="entry name" value="MurCDEF_pg_biosynth"/>
</dbReference>
<evidence type="ECO:0000313" key="3">
    <source>
        <dbReference type="EMBL" id="PWJ38615.1"/>
    </source>
</evidence>
<keyword evidence="4" id="KW-1185">Reference proteome</keyword>
<feature type="domain" description="Mur ligase N-terminal catalytic" evidence="1">
    <location>
        <begin position="3"/>
        <end position="99"/>
    </location>
</feature>
<dbReference type="OrthoDB" id="9804126at2"/>
<dbReference type="SUPFAM" id="SSF51984">
    <property type="entry name" value="MurCD N-terminal domain"/>
    <property type="match status" value="1"/>
</dbReference>
<comment type="caution">
    <text evidence="3">The sequence shown here is derived from an EMBL/GenBank/DDBJ whole genome shotgun (WGS) entry which is preliminary data.</text>
</comment>
<dbReference type="Gene3D" id="3.90.190.20">
    <property type="entry name" value="Mur ligase, C-terminal domain"/>
    <property type="match status" value="1"/>
</dbReference>
<dbReference type="SUPFAM" id="SSF53244">
    <property type="entry name" value="MurD-like peptide ligases, peptide-binding domain"/>
    <property type="match status" value="1"/>
</dbReference>
<dbReference type="InterPro" id="IPR036565">
    <property type="entry name" value="Mur-like_cat_sf"/>
</dbReference>
<organism evidence="3 4">
    <name type="scientific">Sediminitomix flava</name>
    <dbReference type="NCBI Taxonomy" id="379075"/>
    <lineage>
        <taxon>Bacteria</taxon>
        <taxon>Pseudomonadati</taxon>
        <taxon>Bacteroidota</taxon>
        <taxon>Cytophagia</taxon>
        <taxon>Cytophagales</taxon>
        <taxon>Flammeovirgaceae</taxon>
        <taxon>Sediminitomix</taxon>
    </lineage>
</organism>
<dbReference type="RefSeq" id="WP_109621850.1">
    <property type="nucleotide sequence ID" value="NZ_QGDO01000007.1"/>
</dbReference>
<protein>
    <submittedName>
        <fullName evidence="3">UDP-N-acetylmuramate: L-alanyl-gamma-D-glutamyl-meso-diaminopimelate ligase</fullName>
    </submittedName>
</protein>
<feature type="domain" description="Mur ligase central" evidence="2">
    <location>
        <begin position="108"/>
        <end position="282"/>
    </location>
</feature>
<dbReference type="Proteomes" id="UP000245535">
    <property type="component" value="Unassembled WGS sequence"/>
</dbReference>
<dbReference type="InterPro" id="IPR013221">
    <property type="entry name" value="Mur_ligase_cen"/>
</dbReference>
<gene>
    <name evidence="3" type="ORF">BC781_107205</name>
</gene>
<dbReference type="GO" id="GO:0005524">
    <property type="term" value="F:ATP binding"/>
    <property type="evidence" value="ECO:0007669"/>
    <property type="project" value="InterPro"/>
</dbReference>
<dbReference type="Pfam" id="PF08245">
    <property type="entry name" value="Mur_ligase_M"/>
    <property type="match status" value="1"/>
</dbReference>
<dbReference type="SUPFAM" id="SSF53623">
    <property type="entry name" value="MurD-like peptide ligases, catalytic domain"/>
    <property type="match status" value="1"/>
</dbReference>
<evidence type="ECO:0000259" key="1">
    <source>
        <dbReference type="Pfam" id="PF01225"/>
    </source>
</evidence>
<dbReference type="InterPro" id="IPR000713">
    <property type="entry name" value="Mur_ligase_N"/>
</dbReference>
<proteinExistence type="predicted"/>
<dbReference type="PANTHER" id="PTHR43445:SF5">
    <property type="entry name" value="UDP-N-ACETYLMURAMATE--L-ALANYL-GAMMA-D-GLUTAMYL-MESO-2,6-DIAMINOHEPTANDIOATE LIGASE"/>
    <property type="match status" value="1"/>
</dbReference>
<dbReference type="InterPro" id="IPR036615">
    <property type="entry name" value="Mur_ligase_C_dom_sf"/>
</dbReference>
<dbReference type="GO" id="GO:0016881">
    <property type="term" value="F:acid-amino acid ligase activity"/>
    <property type="evidence" value="ECO:0007669"/>
    <property type="project" value="InterPro"/>
</dbReference>
<name>A0A315Z765_SEDFL</name>
<accession>A0A315Z765</accession>
<dbReference type="Pfam" id="PF01225">
    <property type="entry name" value="Mur_ligase"/>
    <property type="match status" value="1"/>
</dbReference>
<dbReference type="Gene3D" id="3.40.50.720">
    <property type="entry name" value="NAD(P)-binding Rossmann-like Domain"/>
    <property type="match status" value="1"/>
</dbReference>
<reference evidence="3 4" key="1">
    <citation type="submission" date="2018-03" db="EMBL/GenBank/DDBJ databases">
        <title>Genomic Encyclopedia of Archaeal and Bacterial Type Strains, Phase II (KMG-II): from individual species to whole genera.</title>
        <authorList>
            <person name="Goeker M."/>
        </authorList>
    </citation>
    <scope>NUCLEOTIDE SEQUENCE [LARGE SCALE GENOMIC DNA]</scope>
    <source>
        <strain evidence="3 4">DSM 28229</strain>
    </source>
</reference>